<organism evidence="2 3">
    <name type="scientific">Paracoccus liaowanqingii</name>
    <dbReference type="NCBI Taxonomy" id="2560053"/>
    <lineage>
        <taxon>Bacteria</taxon>
        <taxon>Pseudomonadati</taxon>
        <taxon>Pseudomonadota</taxon>
        <taxon>Alphaproteobacteria</taxon>
        <taxon>Rhodobacterales</taxon>
        <taxon>Paracoccaceae</taxon>
        <taxon>Paracoccus</taxon>
    </lineage>
</organism>
<accession>A0A4Z1CF50</accession>
<protein>
    <submittedName>
        <fullName evidence="2">Uncharacterized protein</fullName>
    </submittedName>
</protein>
<comment type="caution">
    <text evidence="2">The sequence shown here is derived from an EMBL/GenBank/DDBJ whole genome shotgun (WGS) entry which is preliminary data.</text>
</comment>
<feature type="transmembrane region" description="Helical" evidence="1">
    <location>
        <begin position="21"/>
        <end position="38"/>
    </location>
</feature>
<gene>
    <name evidence="2" type="ORF">E4L95_16195</name>
</gene>
<dbReference type="Proteomes" id="UP000297972">
    <property type="component" value="Unassembled WGS sequence"/>
</dbReference>
<sequence length="68" mass="7864">MKLYTRANFEAKFEPKNFKTTAVKMLSGVSFAAALYTLKGWEVYLIPLIVVLLYYAVKVIHVLIKRRP</sequence>
<reference evidence="2 3" key="1">
    <citation type="submission" date="2019-03" db="EMBL/GenBank/DDBJ databases">
        <authorList>
            <person name="Li J."/>
        </authorList>
    </citation>
    <scope>NUCLEOTIDE SEQUENCE [LARGE SCALE GENOMIC DNA]</scope>
    <source>
        <strain evidence="2 3">3058</strain>
    </source>
</reference>
<keyword evidence="1" id="KW-0812">Transmembrane</keyword>
<dbReference type="RefSeq" id="WP_135818480.1">
    <property type="nucleotide sequence ID" value="NZ_SRPG01000189.1"/>
</dbReference>
<feature type="transmembrane region" description="Helical" evidence="1">
    <location>
        <begin position="44"/>
        <end position="64"/>
    </location>
</feature>
<keyword evidence="1" id="KW-1133">Transmembrane helix</keyword>
<dbReference type="AlphaFoldDB" id="A0A4Z1CF50"/>
<evidence type="ECO:0000313" key="2">
    <source>
        <dbReference type="EMBL" id="TGN52615.1"/>
    </source>
</evidence>
<proteinExistence type="predicted"/>
<evidence type="ECO:0000256" key="1">
    <source>
        <dbReference type="SAM" id="Phobius"/>
    </source>
</evidence>
<keyword evidence="3" id="KW-1185">Reference proteome</keyword>
<keyword evidence="1" id="KW-0472">Membrane</keyword>
<evidence type="ECO:0000313" key="3">
    <source>
        <dbReference type="Proteomes" id="UP000297972"/>
    </source>
</evidence>
<name>A0A4Z1CF50_9RHOB</name>
<dbReference type="EMBL" id="SRPG01000189">
    <property type="protein sequence ID" value="TGN52615.1"/>
    <property type="molecule type" value="Genomic_DNA"/>
</dbReference>